<dbReference type="PANTHER" id="PTHR30562">
    <property type="entry name" value="UVRC/OXIDOREDUCTASE"/>
    <property type="match status" value="1"/>
</dbReference>
<name>A0A9E2NMI7_9FIRM</name>
<dbReference type="InterPro" id="IPR000305">
    <property type="entry name" value="GIY-YIG_endonuc"/>
</dbReference>
<protein>
    <recommendedName>
        <fullName evidence="5">Excinuclease ABC subunit C</fullName>
    </recommendedName>
</protein>
<reference evidence="3" key="1">
    <citation type="journal article" date="2021" name="PeerJ">
        <title>Extensive microbial diversity within the chicken gut microbiome revealed by metagenomics and culture.</title>
        <authorList>
            <person name="Gilroy R."/>
            <person name="Ravi A."/>
            <person name="Getino M."/>
            <person name="Pursley I."/>
            <person name="Horton D.L."/>
            <person name="Alikhan N.F."/>
            <person name="Baker D."/>
            <person name="Gharbi K."/>
            <person name="Hall N."/>
            <person name="Watson M."/>
            <person name="Adriaenssens E.M."/>
            <person name="Foster-Nyarko E."/>
            <person name="Jarju S."/>
            <person name="Secka A."/>
            <person name="Antonio M."/>
            <person name="Oren A."/>
            <person name="Chaudhuri R.R."/>
            <person name="La Ragione R."/>
            <person name="Hildebrand F."/>
            <person name="Pallen M.J."/>
        </authorList>
    </citation>
    <scope>NUCLEOTIDE SEQUENCE</scope>
    <source>
        <strain evidence="3">B5-657</strain>
    </source>
</reference>
<dbReference type="InterPro" id="IPR001943">
    <property type="entry name" value="UVR_dom"/>
</dbReference>
<dbReference type="Gene3D" id="3.40.1440.10">
    <property type="entry name" value="GIY-YIG endonuclease"/>
    <property type="match status" value="1"/>
</dbReference>
<dbReference type="InterPro" id="IPR036876">
    <property type="entry name" value="UVR_dom_sf"/>
</dbReference>
<sequence length="321" mass="37803">KALKNRVSSYFSGSQKPSKVERMVRCIHDFSVQLTDTELDALILECRLIKQYKPLYNHLLKQDHRYRYLSLNPEEQRPRVRLVREQIDKGRYFGPYEKGKGLFEAVEALNAYYKLPDCKIYDTKEGCLTYKRQKCLGPCEKPFEEERFKKQLRSVSLFLQGEDDRIIQFYEEQMAEAANRLAFEEALLLKEKWQALKSLHFRKEAIDFAISNQMTLLLLDCPAGGEKLSLWWGTTMIWSKVMKRRPKGKNLEQMLQTMKSALLEIEERPVDSLKKEAIDEILIIYSTLKRQTPKTCQIFNRQIDPIKNEEELVKALSQLFS</sequence>
<dbReference type="GO" id="GO:0006289">
    <property type="term" value="P:nucleotide-excision repair"/>
    <property type="evidence" value="ECO:0007669"/>
    <property type="project" value="InterPro"/>
</dbReference>
<feature type="domain" description="GIY-YIG" evidence="2">
    <location>
        <begin position="1"/>
        <end position="58"/>
    </location>
</feature>
<accession>A0A9E2NMI7</accession>
<dbReference type="InterPro" id="IPR047296">
    <property type="entry name" value="GIY-YIG_UvrC_Cho"/>
</dbReference>
<dbReference type="PANTHER" id="PTHR30562:SF1">
    <property type="entry name" value="UVRABC SYSTEM PROTEIN C"/>
    <property type="match status" value="1"/>
</dbReference>
<dbReference type="Proteomes" id="UP000824229">
    <property type="component" value="Unassembled WGS sequence"/>
</dbReference>
<organism evidence="3 4">
    <name type="scientific">Candidatus Cellulosilyticum pullistercoris</name>
    <dbReference type="NCBI Taxonomy" id="2838521"/>
    <lineage>
        <taxon>Bacteria</taxon>
        <taxon>Bacillati</taxon>
        <taxon>Bacillota</taxon>
        <taxon>Clostridia</taxon>
        <taxon>Lachnospirales</taxon>
        <taxon>Cellulosilyticaceae</taxon>
        <taxon>Cellulosilyticum</taxon>
    </lineage>
</organism>
<gene>
    <name evidence="3" type="ORF">H9872_10215</name>
</gene>
<proteinExistence type="predicted"/>
<dbReference type="GO" id="GO:0009380">
    <property type="term" value="C:excinuclease repair complex"/>
    <property type="evidence" value="ECO:0007669"/>
    <property type="project" value="TreeGrafter"/>
</dbReference>
<dbReference type="InterPro" id="IPR050066">
    <property type="entry name" value="UvrABC_protein_C"/>
</dbReference>
<dbReference type="CDD" id="cd10434">
    <property type="entry name" value="GIY-YIG_UvrC_Cho"/>
    <property type="match status" value="1"/>
</dbReference>
<reference evidence="3" key="2">
    <citation type="submission" date="2021-04" db="EMBL/GenBank/DDBJ databases">
        <authorList>
            <person name="Gilroy R."/>
        </authorList>
    </citation>
    <scope>NUCLEOTIDE SEQUENCE</scope>
    <source>
        <strain evidence="3">B5-657</strain>
    </source>
</reference>
<feature type="domain" description="UVR" evidence="1">
    <location>
        <begin position="164"/>
        <end position="199"/>
    </location>
</feature>
<evidence type="ECO:0000259" key="1">
    <source>
        <dbReference type="PROSITE" id="PS50151"/>
    </source>
</evidence>
<feature type="non-terminal residue" evidence="3">
    <location>
        <position position="1"/>
    </location>
</feature>
<dbReference type="SUPFAM" id="SSF46600">
    <property type="entry name" value="C-terminal UvrC-binding domain of UvrB"/>
    <property type="match status" value="1"/>
</dbReference>
<dbReference type="EMBL" id="JAHLFQ010000240">
    <property type="protein sequence ID" value="MBU3805114.1"/>
    <property type="molecule type" value="Genomic_DNA"/>
</dbReference>
<evidence type="ECO:0000313" key="4">
    <source>
        <dbReference type="Proteomes" id="UP000824229"/>
    </source>
</evidence>
<evidence type="ECO:0000313" key="3">
    <source>
        <dbReference type="EMBL" id="MBU3805114.1"/>
    </source>
</evidence>
<evidence type="ECO:0000259" key="2">
    <source>
        <dbReference type="PROSITE" id="PS50164"/>
    </source>
</evidence>
<dbReference type="SUPFAM" id="SSF82771">
    <property type="entry name" value="GIY-YIG endonuclease"/>
    <property type="match status" value="1"/>
</dbReference>
<dbReference type="PROSITE" id="PS50151">
    <property type="entry name" value="UVR"/>
    <property type="match status" value="1"/>
</dbReference>
<dbReference type="InterPro" id="IPR035901">
    <property type="entry name" value="GIY-YIG_endonuc_sf"/>
</dbReference>
<dbReference type="PROSITE" id="PS50164">
    <property type="entry name" value="GIY_YIG"/>
    <property type="match status" value="1"/>
</dbReference>
<evidence type="ECO:0008006" key="5">
    <source>
        <dbReference type="Google" id="ProtNLM"/>
    </source>
</evidence>
<dbReference type="AlphaFoldDB" id="A0A9E2NMI7"/>
<comment type="caution">
    <text evidence="3">The sequence shown here is derived from an EMBL/GenBank/DDBJ whole genome shotgun (WGS) entry which is preliminary data.</text>
</comment>